<keyword evidence="2" id="KW-0732">Signal</keyword>
<dbReference type="Proteomes" id="UP000217257">
    <property type="component" value="Chromosome"/>
</dbReference>
<sequence>MDLLTRVLVGSLWVASAPALAQEPVADAVSNDATDEARRAEIDALRARLEALEKRQARDHAELEEVRAVMAPIAPQLVPPGPATAPVDTARAVAVPLPGAKATDVQVEWGAGAPIFRSGDGVFSFKPRGRILLDASGSGGSAYEARNITTTGSRALRLGIEGGVGPHLFYQFESDFAENGVDVVTAFLGWRHKVLGLDYDLRIGNLFNDRGLEGSTGSDSTPFVERTVVGTAIIPQRGFYGIGAQGRLFGPNWHASLTLSGDDVDSAYAVNDSRTVLARAHWNPVKTDTTVVHVGAWGFDEKLSSAAGTVTRNTVIGGRFNGSLRVSTGPLTGATGDTGYGAELGGYWRALWAMAELGRREVRLVGQRDFLSDAWSVSVGGFVTGETPPYNPRFGNFTQPKVSRSILDGGPGAIELTARYERLAFTQESRLGEGWAATVGVNWYLNSFTRLMLNGIHWHTDNRGGDFTGGDDGETVTLRAQVSY</sequence>
<dbReference type="InterPro" id="IPR023614">
    <property type="entry name" value="Porin_dom_sf"/>
</dbReference>
<keyword evidence="1" id="KW-0175">Coiled coil</keyword>
<evidence type="ECO:0000313" key="3">
    <source>
        <dbReference type="EMBL" id="ATB44260.1"/>
    </source>
</evidence>
<feature type="coiled-coil region" evidence="1">
    <location>
        <begin position="35"/>
        <end position="62"/>
    </location>
</feature>
<feature type="chain" id="PRO_5012173986" description="Porin" evidence="2">
    <location>
        <begin position="22"/>
        <end position="484"/>
    </location>
</feature>
<evidence type="ECO:0000256" key="2">
    <source>
        <dbReference type="SAM" id="SignalP"/>
    </source>
</evidence>
<dbReference type="EMBL" id="CP022098">
    <property type="protein sequence ID" value="ATB44260.1"/>
    <property type="molecule type" value="Genomic_DNA"/>
</dbReference>
<dbReference type="AlphaFoldDB" id="A0A250JKV3"/>
<dbReference type="RefSeq" id="WP_232537260.1">
    <property type="nucleotide sequence ID" value="NZ_CP022098.1"/>
</dbReference>
<evidence type="ECO:0000256" key="1">
    <source>
        <dbReference type="SAM" id="Coils"/>
    </source>
</evidence>
<feature type="signal peptide" evidence="2">
    <location>
        <begin position="1"/>
        <end position="21"/>
    </location>
</feature>
<gene>
    <name evidence="3" type="ORF">CYFUS_009747</name>
</gene>
<proteinExistence type="predicted"/>
<organism evidence="3 4">
    <name type="scientific">Cystobacter fuscus</name>
    <dbReference type="NCBI Taxonomy" id="43"/>
    <lineage>
        <taxon>Bacteria</taxon>
        <taxon>Pseudomonadati</taxon>
        <taxon>Myxococcota</taxon>
        <taxon>Myxococcia</taxon>
        <taxon>Myxococcales</taxon>
        <taxon>Cystobacterineae</taxon>
        <taxon>Archangiaceae</taxon>
        <taxon>Cystobacter</taxon>
    </lineage>
</organism>
<dbReference type="InterPro" id="IPR010870">
    <property type="entry name" value="Porin_O/P"/>
</dbReference>
<dbReference type="Pfam" id="PF07396">
    <property type="entry name" value="Porin_O_P"/>
    <property type="match status" value="1"/>
</dbReference>
<protein>
    <recommendedName>
        <fullName evidence="5">Porin</fullName>
    </recommendedName>
</protein>
<accession>A0A250JKV3</accession>
<dbReference type="KEGG" id="cfus:CYFUS_009747"/>
<name>A0A250JKV3_9BACT</name>
<dbReference type="Gene3D" id="2.40.160.10">
    <property type="entry name" value="Porin"/>
    <property type="match status" value="1"/>
</dbReference>
<evidence type="ECO:0008006" key="5">
    <source>
        <dbReference type="Google" id="ProtNLM"/>
    </source>
</evidence>
<evidence type="ECO:0000313" key="4">
    <source>
        <dbReference type="Proteomes" id="UP000217257"/>
    </source>
</evidence>
<reference evidence="3 4" key="1">
    <citation type="submission" date="2017-06" db="EMBL/GenBank/DDBJ databases">
        <title>Sequencing and comparative analysis of myxobacterial genomes.</title>
        <authorList>
            <person name="Rupp O."/>
            <person name="Goesmann A."/>
            <person name="Sogaard-Andersen L."/>
        </authorList>
    </citation>
    <scope>NUCLEOTIDE SEQUENCE [LARGE SCALE GENOMIC DNA]</scope>
    <source>
        <strain evidence="3 4">DSM 52655</strain>
    </source>
</reference>